<organism evidence="2 3">
    <name type="scientific">Gulosibacter chungangensis</name>
    <dbReference type="NCBI Taxonomy" id="979746"/>
    <lineage>
        <taxon>Bacteria</taxon>
        <taxon>Bacillati</taxon>
        <taxon>Actinomycetota</taxon>
        <taxon>Actinomycetes</taxon>
        <taxon>Micrococcales</taxon>
        <taxon>Microbacteriaceae</taxon>
        <taxon>Gulosibacter</taxon>
    </lineage>
</organism>
<evidence type="ECO:0000313" key="3">
    <source>
        <dbReference type="Proteomes" id="UP000433493"/>
    </source>
</evidence>
<keyword evidence="3" id="KW-1185">Reference proteome</keyword>
<dbReference type="InterPro" id="IPR050766">
    <property type="entry name" value="Bact_Lucif_Oxidored"/>
</dbReference>
<feature type="domain" description="Luciferase-like" evidence="1">
    <location>
        <begin position="55"/>
        <end position="142"/>
    </location>
</feature>
<dbReference type="OrthoDB" id="7903015at2"/>
<dbReference type="Proteomes" id="UP000433493">
    <property type="component" value="Unassembled WGS sequence"/>
</dbReference>
<reference evidence="2 3" key="1">
    <citation type="submission" date="2019-09" db="EMBL/GenBank/DDBJ databases">
        <title>Phylogeny of genus Pseudoclavibacter and closely related genus.</title>
        <authorList>
            <person name="Li Y."/>
        </authorList>
    </citation>
    <scope>NUCLEOTIDE SEQUENCE [LARGE SCALE GENOMIC DNA]</scope>
    <source>
        <strain evidence="2 3">KCTC 13959</strain>
    </source>
</reference>
<dbReference type="GO" id="GO:0016705">
    <property type="term" value="F:oxidoreductase activity, acting on paired donors, with incorporation or reduction of molecular oxygen"/>
    <property type="evidence" value="ECO:0007669"/>
    <property type="project" value="InterPro"/>
</dbReference>
<dbReference type="GO" id="GO:0005829">
    <property type="term" value="C:cytosol"/>
    <property type="evidence" value="ECO:0007669"/>
    <property type="project" value="TreeGrafter"/>
</dbReference>
<dbReference type="EMBL" id="WBKB01000004">
    <property type="protein sequence ID" value="KAB1643240.1"/>
    <property type="molecule type" value="Genomic_DNA"/>
</dbReference>
<comment type="caution">
    <text evidence="2">The sequence shown here is derived from an EMBL/GenBank/DDBJ whole genome shotgun (WGS) entry which is preliminary data.</text>
</comment>
<name>A0A7J5BBV5_9MICO</name>
<dbReference type="PANTHER" id="PTHR30137">
    <property type="entry name" value="LUCIFERASE-LIKE MONOOXYGENASE"/>
    <property type="match status" value="1"/>
</dbReference>
<dbReference type="InterPro" id="IPR011251">
    <property type="entry name" value="Luciferase-like_dom"/>
</dbReference>
<protein>
    <submittedName>
        <fullName evidence="2">LLM class flavin-dependent oxidoreductase</fullName>
    </submittedName>
</protein>
<dbReference type="Pfam" id="PF00296">
    <property type="entry name" value="Bac_luciferase"/>
    <property type="match status" value="1"/>
</dbReference>
<proteinExistence type="predicted"/>
<sequence length="374" mass="42159">MRVSLPRAAPRRFSAGRRLRRSWPRSNSEERMTEHRVPERLGFIHLVPTSRENPRQGLEDAIELFKFAEELGLDSGWIRTRHMQYGLASPAVLQGAIAQHTSRIRLGNAVIPVGYENPFRLAEDLATADLLSGGRLEPGLSVHGPGYPSEELNDLVYDSGWREEDYGYGRIERLRSFLRGDKVREKPEYLGFGGDVDSERVEPNSPGLHERLWYGGGSLRSAEWSGANRFNWLMSNISSTENGVRQFDLAQKQQIDTYHAAAPEDFTGRVSVARVIVPTDGATDHQVARYRDYVAARTPRTEKIHGKNTIIAMDVLGSLDEILEFITADAAFQAGDDYLFELPFELELAEWKHMLEQLATRIGPSLGWEPGQVE</sequence>
<dbReference type="AlphaFoldDB" id="A0A7J5BBV5"/>
<dbReference type="Gene3D" id="3.20.20.30">
    <property type="entry name" value="Luciferase-like domain"/>
    <property type="match status" value="1"/>
</dbReference>
<gene>
    <name evidence="2" type="ORF">F8O05_08465</name>
</gene>
<accession>A0A7J5BBV5</accession>
<dbReference type="PANTHER" id="PTHR30137:SF15">
    <property type="entry name" value="BLL6902 PROTEIN"/>
    <property type="match status" value="1"/>
</dbReference>
<evidence type="ECO:0000259" key="1">
    <source>
        <dbReference type="Pfam" id="PF00296"/>
    </source>
</evidence>
<dbReference type="InterPro" id="IPR036661">
    <property type="entry name" value="Luciferase-like_sf"/>
</dbReference>
<dbReference type="SUPFAM" id="SSF51679">
    <property type="entry name" value="Bacterial luciferase-like"/>
    <property type="match status" value="1"/>
</dbReference>
<evidence type="ECO:0000313" key="2">
    <source>
        <dbReference type="EMBL" id="KAB1643240.1"/>
    </source>
</evidence>